<dbReference type="EMBL" id="CAEZSU010000136">
    <property type="protein sequence ID" value="CAB4556919.1"/>
    <property type="molecule type" value="Genomic_DNA"/>
</dbReference>
<feature type="transmembrane region" description="Helical" evidence="8">
    <location>
        <begin position="114"/>
        <end position="136"/>
    </location>
</feature>
<dbReference type="GO" id="GO:0005886">
    <property type="term" value="C:plasma membrane"/>
    <property type="evidence" value="ECO:0007669"/>
    <property type="project" value="UniProtKB-SubCell"/>
</dbReference>
<evidence type="ECO:0000259" key="9">
    <source>
        <dbReference type="Pfam" id="PF13231"/>
    </source>
</evidence>
<feature type="domain" description="Glycosyltransferase RgtA/B/C/D-like" evidence="9">
    <location>
        <begin position="95"/>
        <end position="253"/>
    </location>
</feature>
<keyword evidence="6 8" id="KW-1133">Transmembrane helix</keyword>
<protein>
    <submittedName>
        <fullName evidence="10">Unannotated protein</fullName>
    </submittedName>
</protein>
<sequence>MSRRLSRFWIALGLIVVVGLAGRLVSMNLWAPKTGLDLGGDAVYYHEAANLLADGKGFIDPYRYLFGGSEQVNLPDGRIVEVITPVGHIEPTAGHPPVYVLYLGAFSKLGFSSIAAHQFASILLGAASIVLAGLLGRSWRNERVGLIAATLTAVYANIWINDIDLMSETAAIFFTFATTLFGLRFVRQPTRGNAAIFAAAAALAALSRAELLLFLPIVAAVALWKAQLPWKERILRYTIAGVVCCVVLAPWVIRNNMVMEEPLTLSDGTGTVMVQANCDDTYYGKHLGYWSLRCGDPQPYGPNGELLDESQRDVVVRERATSYISNHKTRLVTVVVPARIARMWGLYQPLEQVRLDIGEGRPSLPAKLGFVQYVVLVPLALFGVVLQWRRKQPVLVVGLWAVLATITAATAFGTTRYRTAAEVSIVMFAAISLEYLWAIASTWWSRRNAVVPELSGLEQS</sequence>
<keyword evidence="2" id="KW-1003">Cell membrane</keyword>
<keyword evidence="3" id="KW-0328">Glycosyltransferase</keyword>
<feature type="transmembrane region" description="Helical" evidence="8">
    <location>
        <begin position="143"/>
        <end position="160"/>
    </location>
</feature>
<keyword evidence="5 8" id="KW-0812">Transmembrane</keyword>
<proteinExistence type="predicted"/>
<name>A0A6J6D2N6_9ZZZZ</name>
<evidence type="ECO:0000256" key="6">
    <source>
        <dbReference type="ARBA" id="ARBA00022989"/>
    </source>
</evidence>
<dbReference type="GO" id="GO:0008610">
    <property type="term" value="P:lipid biosynthetic process"/>
    <property type="evidence" value="ECO:0007669"/>
    <property type="project" value="UniProtKB-ARBA"/>
</dbReference>
<keyword evidence="4" id="KW-0808">Transferase</keyword>
<dbReference type="Pfam" id="PF13231">
    <property type="entry name" value="PMT_2"/>
    <property type="match status" value="1"/>
</dbReference>
<gene>
    <name evidence="10" type="ORF">UFOPK1495_01242</name>
</gene>
<feature type="transmembrane region" description="Helical" evidence="8">
    <location>
        <begin position="166"/>
        <end position="183"/>
    </location>
</feature>
<evidence type="ECO:0000256" key="7">
    <source>
        <dbReference type="ARBA" id="ARBA00023136"/>
    </source>
</evidence>
<evidence type="ECO:0000256" key="5">
    <source>
        <dbReference type="ARBA" id="ARBA00022692"/>
    </source>
</evidence>
<evidence type="ECO:0000313" key="10">
    <source>
        <dbReference type="EMBL" id="CAB4556919.1"/>
    </source>
</evidence>
<dbReference type="PANTHER" id="PTHR33908:SF11">
    <property type="entry name" value="MEMBRANE PROTEIN"/>
    <property type="match status" value="1"/>
</dbReference>
<evidence type="ECO:0000256" key="8">
    <source>
        <dbReference type="SAM" id="Phobius"/>
    </source>
</evidence>
<feature type="transmembrane region" description="Helical" evidence="8">
    <location>
        <begin position="234"/>
        <end position="253"/>
    </location>
</feature>
<dbReference type="PANTHER" id="PTHR33908">
    <property type="entry name" value="MANNOSYLTRANSFERASE YKCB-RELATED"/>
    <property type="match status" value="1"/>
</dbReference>
<dbReference type="InterPro" id="IPR038731">
    <property type="entry name" value="RgtA/B/C-like"/>
</dbReference>
<keyword evidence="7 8" id="KW-0472">Membrane</keyword>
<evidence type="ECO:0000256" key="3">
    <source>
        <dbReference type="ARBA" id="ARBA00022676"/>
    </source>
</evidence>
<feature type="transmembrane region" description="Helical" evidence="8">
    <location>
        <begin position="425"/>
        <end position="444"/>
    </location>
</feature>
<evidence type="ECO:0000256" key="4">
    <source>
        <dbReference type="ARBA" id="ARBA00022679"/>
    </source>
</evidence>
<dbReference type="AlphaFoldDB" id="A0A6J6D2N6"/>
<reference evidence="10" key="1">
    <citation type="submission" date="2020-05" db="EMBL/GenBank/DDBJ databases">
        <authorList>
            <person name="Chiriac C."/>
            <person name="Salcher M."/>
            <person name="Ghai R."/>
            <person name="Kavagutti S V."/>
        </authorList>
    </citation>
    <scope>NUCLEOTIDE SEQUENCE</scope>
</reference>
<feature type="transmembrane region" description="Helical" evidence="8">
    <location>
        <begin position="370"/>
        <end position="388"/>
    </location>
</feature>
<feature type="transmembrane region" description="Helical" evidence="8">
    <location>
        <begin position="7"/>
        <end position="31"/>
    </location>
</feature>
<evidence type="ECO:0000256" key="2">
    <source>
        <dbReference type="ARBA" id="ARBA00022475"/>
    </source>
</evidence>
<dbReference type="InterPro" id="IPR050297">
    <property type="entry name" value="LipidA_mod_glycosyltrf_83"/>
</dbReference>
<feature type="transmembrane region" description="Helical" evidence="8">
    <location>
        <begin position="394"/>
        <end position="413"/>
    </location>
</feature>
<accession>A0A6J6D2N6</accession>
<evidence type="ECO:0000256" key="1">
    <source>
        <dbReference type="ARBA" id="ARBA00004651"/>
    </source>
</evidence>
<comment type="subcellular location">
    <subcellularLocation>
        <location evidence="1">Cell membrane</location>
        <topology evidence="1">Multi-pass membrane protein</topology>
    </subcellularLocation>
</comment>
<dbReference type="GO" id="GO:0016763">
    <property type="term" value="F:pentosyltransferase activity"/>
    <property type="evidence" value="ECO:0007669"/>
    <property type="project" value="TreeGrafter"/>
</dbReference>
<organism evidence="10">
    <name type="scientific">freshwater metagenome</name>
    <dbReference type="NCBI Taxonomy" id="449393"/>
    <lineage>
        <taxon>unclassified sequences</taxon>
        <taxon>metagenomes</taxon>
        <taxon>ecological metagenomes</taxon>
    </lineage>
</organism>